<evidence type="ECO:0000256" key="2">
    <source>
        <dbReference type="ARBA" id="ARBA00022475"/>
    </source>
</evidence>
<keyword evidence="4" id="KW-0677">Repeat</keyword>
<feature type="transmembrane region" description="Helical" evidence="9">
    <location>
        <begin position="95"/>
        <end position="119"/>
    </location>
</feature>
<keyword evidence="2" id="KW-1003">Cell membrane</keyword>
<keyword evidence="13" id="KW-1185">Reference proteome</keyword>
<evidence type="ECO:0000259" key="11">
    <source>
        <dbReference type="PROSITE" id="PS51846"/>
    </source>
</evidence>
<dbReference type="GO" id="GO:0005886">
    <property type="term" value="C:plasma membrane"/>
    <property type="evidence" value="ECO:0007669"/>
    <property type="project" value="UniProtKB-SubCell"/>
</dbReference>
<evidence type="ECO:0000256" key="5">
    <source>
        <dbReference type="ARBA" id="ARBA00022989"/>
    </source>
</evidence>
<dbReference type="PANTHER" id="PTHR43099">
    <property type="entry name" value="UPF0053 PROTEIN YRKA"/>
    <property type="match status" value="1"/>
</dbReference>
<keyword evidence="5 8" id="KW-1133">Transmembrane helix</keyword>
<evidence type="ECO:0000256" key="6">
    <source>
        <dbReference type="ARBA" id="ARBA00023136"/>
    </source>
</evidence>
<sequence length="350" mass="38201">MSDWLGIVWLVVLLAANAFFVAAEFAVISARRSQIEPRADAGSKPAKTALYAMEHATLMLATCQLGITVCSLVILNVSEPAIHHLLAGPLEWTGMSVEVASVSAFVLTLLLVTYLHVVFGEMVPKNAAFTLPDRAVLLLAPPLVAISRLLRPLITALNAVANGVLRMFKVEPKSETTSTFTLEEVASIVDHSRREGVLEDRSGALTAAFEFTSKRAGDVLVPLDRLVVLQPGATPADVEAAVARHGFSRYPIVNAEGGLVGYAHIKDLVRISERWIDEPIPPKRVREMVTMRVDSELEDVLAHMQRRGIHMARIVDAEGTELGAVFLEDVIEELVGEIQDATRRQRYASE</sequence>
<dbReference type="InterPro" id="IPR000644">
    <property type="entry name" value="CBS_dom"/>
</dbReference>
<feature type="domain" description="CNNM transmembrane" evidence="11">
    <location>
        <begin position="1"/>
        <end position="202"/>
    </location>
</feature>
<dbReference type="OrthoDB" id="110231at2"/>
<evidence type="ECO:0000259" key="10">
    <source>
        <dbReference type="PROSITE" id="PS51371"/>
    </source>
</evidence>
<feature type="domain" description="CBS" evidence="10">
    <location>
        <begin position="284"/>
        <end position="341"/>
    </location>
</feature>
<reference evidence="12 13" key="1">
    <citation type="submission" date="2015-01" db="EMBL/GenBank/DDBJ databases">
        <title>Draft genome sequence of Leucobacter komagatae strain VKM ST2845.</title>
        <authorList>
            <person name="Karlyshev A.V."/>
            <person name="Kudryashova E.B."/>
        </authorList>
    </citation>
    <scope>NUCLEOTIDE SEQUENCE [LARGE SCALE GENOMIC DNA]</scope>
    <source>
        <strain evidence="12 13">VKM ST2845</strain>
    </source>
</reference>
<keyword evidence="7" id="KW-0129">CBS domain</keyword>
<dbReference type="AlphaFoldDB" id="A0A0D0IRW0"/>
<dbReference type="Gene3D" id="3.10.580.10">
    <property type="entry name" value="CBS-domain"/>
    <property type="match status" value="1"/>
</dbReference>
<evidence type="ECO:0000256" key="1">
    <source>
        <dbReference type="ARBA" id="ARBA00004651"/>
    </source>
</evidence>
<dbReference type="SMART" id="SM00116">
    <property type="entry name" value="CBS"/>
    <property type="match status" value="2"/>
</dbReference>
<gene>
    <name evidence="12" type="ORF">SD72_10105</name>
</gene>
<dbReference type="SUPFAM" id="SSF54631">
    <property type="entry name" value="CBS-domain pair"/>
    <property type="match status" value="1"/>
</dbReference>
<organism evidence="12 13">
    <name type="scientific">Leucobacter komagatae</name>
    <dbReference type="NCBI Taxonomy" id="55969"/>
    <lineage>
        <taxon>Bacteria</taxon>
        <taxon>Bacillati</taxon>
        <taxon>Actinomycetota</taxon>
        <taxon>Actinomycetes</taxon>
        <taxon>Micrococcales</taxon>
        <taxon>Microbacteriaceae</taxon>
        <taxon>Leucobacter</taxon>
    </lineage>
</organism>
<evidence type="ECO:0000313" key="12">
    <source>
        <dbReference type="EMBL" id="KIP52208.1"/>
    </source>
</evidence>
<dbReference type="EMBL" id="JXSQ01000013">
    <property type="protein sequence ID" value="KIP52208.1"/>
    <property type="molecule type" value="Genomic_DNA"/>
</dbReference>
<dbReference type="InterPro" id="IPR002550">
    <property type="entry name" value="CNNM"/>
</dbReference>
<evidence type="ECO:0000256" key="8">
    <source>
        <dbReference type="PROSITE-ProRule" id="PRU01193"/>
    </source>
</evidence>
<dbReference type="Pfam" id="PF00571">
    <property type="entry name" value="CBS"/>
    <property type="match status" value="1"/>
</dbReference>
<comment type="caution">
    <text evidence="12">The sequence shown here is derived from an EMBL/GenBank/DDBJ whole genome shotgun (WGS) entry which is preliminary data.</text>
</comment>
<keyword evidence="3 8" id="KW-0812">Transmembrane</keyword>
<dbReference type="Proteomes" id="UP000032120">
    <property type="component" value="Unassembled WGS sequence"/>
</dbReference>
<evidence type="ECO:0000256" key="3">
    <source>
        <dbReference type="ARBA" id="ARBA00022692"/>
    </source>
</evidence>
<dbReference type="RefSeq" id="WP_042544344.1">
    <property type="nucleotide sequence ID" value="NZ_JXSQ01000013.1"/>
</dbReference>
<dbReference type="InterPro" id="IPR051676">
    <property type="entry name" value="UPF0053_domain"/>
</dbReference>
<dbReference type="PANTHER" id="PTHR43099:SF5">
    <property type="entry name" value="HLYC_CORC FAMILY TRANSPORTER"/>
    <property type="match status" value="1"/>
</dbReference>
<feature type="transmembrane region" description="Helical" evidence="9">
    <location>
        <begin position="49"/>
        <end position="75"/>
    </location>
</feature>
<dbReference type="InterPro" id="IPR044751">
    <property type="entry name" value="Ion_transp-like_CBS"/>
</dbReference>
<evidence type="ECO:0000256" key="4">
    <source>
        <dbReference type="ARBA" id="ARBA00022737"/>
    </source>
</evidence>
<feature type="domain" description="CBS" evidence="10">
    <location>
        <begin position="220"/>
        <end position="278"/>
    </location>
</feature>
<evidence type="ECO:0000256" key="9">
    <source>
        <dbReference type="SAM" id="Phobius"/>
    </source>
</evidence>
<feature type="transmembrane region" description="Helical" evidence="9">
    <location>
        <begin position="6"/>
        <end position="28"/>
    </location>
</feature>
<comment type="subcellular location">
    <subcellularLocation>
        <location evidence="1">Cell membrane</location>
        <topology evidence="1">Multi-pass membrane protein</topology>
    </subcellularLocation>
</comment>
<dbReference type="Pfam" id="PF01595">
    <property type="entry name" value="CNNM"/>
    <property type="match status" value="1"/>
</dbReference>
<keyword evidence="6 8" id="KW-0472">Membrane</keyword>
<dbReference type="PROSITE" id="PS51846">
    <property type="entry name" value="CNNM"/>
    <property type="match status" value="1"/>
</dbReference>
<protein>
    <submittedName>
        <fullName evidence="12">Membrane protein</fullName>
    </submittedName>
</protein>
<dbReference type="PROSITE" id="PS51371">
    <property type="entry name" value="CBS"/>
    <property type="match status" value="2"/>
</dbReference>
<accession>A0A0D0IRW0</accession>
<dbReference type="InterPro" id="IPR046342">
    <property type="entry name" value="CBS_dom_sf"/>
</dbReference>
<evidence type="ECO:0000256" key="7">
    <source>
        <dbReference type="PROSITE-ProRule" id="PRU00703"/>
    </source>
</evidence>
<proteinExistence type="predicted"/>
<dbReference type="CDD" id="cd04590">
    <property type="entry name" value="CBS_pair_CorC_HlyC_assoc"/>
    <property type="match status" value="1"/>
</dbReference>
<name>A0A0D0IRW0_9MICO</name>
<evidence type="ECO:0000313" key="13">
    <source>
        <dbReference type="Proteomes" id="UP000032120"/>
    </source>
</evidence>